<keyword evidence="6" id="KW-0833">Ubl conjugation pathway</keyword>
<evidence type="ECO:0000256" key="9">
    <source>
        <dbReference type="ARBA" id="ARBA00023136"/>
    </source>
</evidence>
<organism evidence="12 13">
    <name type="scientific">Blomia tropicalis</name>
    <name type="common">Mite</name>
    <dbReference type="NCBI Taxonomy" id="40697"/>
    <lineage>
        <taxon>Eukaryota</taxon>
        <taxon>Metazoa</taxon>
        <taxon>Ecdysozoa</taxon>
        <taxon>Arthropoda</taxon>
        <taxon>Chelicerata</taxon>
        <taxon>Arachnida</taxon>
        <taxon>Acari</taxon>
        <taxon>Acariformes</taxon>
        <taxon>Sarcoptiformes</taxon>
        <taxon>Astigmata</taxon>
        <taxon>Glycyphagoidea</taxon>
        <taxon>Echimyopodidae</taxon>
        <taxon>Blomia</taxon>
    </lineage>
</organism>
<dbReference type="Proteomes" id="UP001142055">
    <property type="component" value="Chromosome 2"/>
</dbReference>
<comment type="subcellular location">
    <subcellularLocation>
        <location evidence="1">Membrane</location>
        <topology evidence="1">Multi-pass membrane protein</topology>
    </subcellularLocation>
</comment>
<dbReference type="Pfam" id="PF12906">
    <property type="entry name" value="RINGv"/>
    <property type="match status" value="1"/>
</dbReference>
<evidence type="ECO:0000256" key="4">
    <source>
        <dbReference type="ARBA" id="ARBA00022723"/>
    </source>
</evidence>
<evidence type="ECO:0000313" key="12">
    <source>
        <dbReference type="EMBL" id="KAJ6220482.1"/>
    </source>
</evidence>
<evidence type="ECO:0000256" key="7">
    <source>
        <dbReference type="ARBA" id="ARBA00022833"/>
    </source>
</evidence>
<reference evidence="12" key="1">
    <citation type="submission" date="2022-12" db="EMBL/GenBank/DDBJ databases">
        <title>Genome assemblies of Blomia tropicalis.</title>
        <authorList>
            <person name="Cui Y."/>
        </authorList>
    </citation>
    <scope>NUCLEOTIDE SEQUENCE</scope>
    <source>
        <tissue evidence="12">Adult mites</tissue>
    </source>
</reference>
<dbReference type="GO" id="GO:0016740">
    <property type="term" value="F:transferase activity"/>
    <property type="evidence" value="ECO:0007669"/>
    <property type="project" value="UniProtKB-KW"/>
</dbReference>
<keyword evidence="7" id="KW-0862">Zinc</keyword>
<dbReference type="InterPro" id="IPR013083">
    <property type="entry name" value="Znf_RING/FYVE/PHD"/>
</dbReference>
<evidence type="ECO:0000256" key="6">
    <source>
        <dbReference type="ARBA" id="ARBA00022786"/>
    </source>
</evidence>
<evidence type="ECO:0000256" key="2">
    <source>
        <dbReference type="ARBA" id="ARBA00022679"/>
    </source>
</evidence>
<accession>A0A9Q0M9D7</accession>
<proteinExistence type="predicted"/>
<feature type="domain" description="RING-CH-type" evidence="11">
    <location>
        <begin position="2"/>
        <end position="62"/>
    </location>
</feature>
<evidence type="ECO:0000256" key="1">
    <source>
        <dbReference type="ARBA" id="ARBA00004141"/>
    </source>
</evidence>
<dbReference type="GO" id="GO:0016020">
    <property type="term" value="C:membrane"/>
    <property type="evidence" value="ECO:0007669"/>
    <property type="project" value="UniProtKB-SubCell"/>
</dbReference>
<dbReference type="SMART" id="SM00744">
    <property type="entry name" value="RINGv"/>
    <property type="match status" value="1"/>
</dbReference>
<dbReference type="AlphaFoldDB" id="A0A9Q0M9D7"/>
<keyword evidence="5" id="KW-0863">Zinc-finger</keyword>
<dbReference type="PANTHER" id="PTHR46065">
    <property type="entry name" value="E3 UBIQUITIN-PROTEIN LIGASE MARCH 2/3 FAMILY MEMBER"/>
    <property type="match status" value="1"/>
</dbReference>
<dbReference type="PANTHER" id="PTHR46065:SF3">
    <property type="entry name" value="FI20425P1"/>
    <property type="match status" value="1"/>
</dbReference>
<keyword evidence="9 10" id="KW-0472">Membrane</keyword>
<dbReference type="EMBL" id="JAPWDV010000002">
    <property type="protein sequence ID" value="KAJ6220482.1"/>
    <property type="molecule type" value="Genomic_DNA"/>
</dbReference>
<dbReference type="OMA" id="APCECEG"/>
<sequence>MTEKDKMTKCNICRVEEQRDQLLSPCNCTNGRSLVHFECVRTLIKQLGSDQCPQCHTTYTNDLIIHKRSGRFERFFHQSEKGSVYAQFEFLFFVMFYLSYFGQFHSRLAYQKGWVSAAVLITIFNFVYLVVHTTLFIIYLGTIIIAFIKWRKINFDYDVQRAMNVQHTTEYSGDKQTINISN</sequence>
<evidence type="ECO:0000259" key="11">
    <source>
        <dbReference type="PROSITE" id="PS51292"/>
    </source>
</evidence>
<dbReference type="GO" id="GO:0008270">
    <property type="term" value="F:zinc ion binding"/>
    <property type="evidence" value="ECO:0007669"/>
    <property type="project" value="UniProtKB-KW"/>
</dbReference>
<keyword evidence="13" id="KW-1185">Reference proteome</keyword>
<feature type="transmembrane region" description="Helical" evidence="10">
    <location>
        <begin position="84"/>
        <end position="102"/>
    </location>
</feature>
<dbReference type="Gene3D" id="3.30.40.10">
    <property type="entry name" value="Zinc/RING finger domain, C3HC4 (zinc finger)"/>
    <property type="match status" value="1"/>
</dbReference>
<evidence type="ECO:0000256" key="3">
    <source>
        <dbReference type="ARBA" id="ARBA00022692"/>
    </source>
</evidence>
<feature type="transmembrane region" description="Helical" evidence="10">
    <location>
        <begin position="114"/>
        <end position="147"/>
    </location>
</feature>
<evidence type="ECO:0000256" key="10">
    <source>
        <dbReference type="SAM" id="Phobius"/>
    </source>
</evidence>
<keyword evidence="8 10" id="KW-1133">Transmembrane helix</keyword>
<gene>
    <name evidence="12" type="ORF">RDWZM_006294</name>
</gene>
<keyword evidence="2" id="KW-0808">Transferase</keyword>
<protein>
    <recommendedName>
        <fullName evidence="11">RING-CH-type domain-containing protein</fullName>
    </recommendedName>
</protein>
<evidence type="ECO:0000256" key="8">
    <source>
        <dbReference type="ARBA" id="ARBA00022989"/>
    </source>
</evidence>
<keyword evidence="3 10" id="KW-0812">Transmembrane</keyword>
<dbReference type="PROSITE" id="PS51292">
    <property type="entry name" value="ZF_RING_CH"/>
    <property type="match status" value="1"/>
</dbReference>
<evidence type="ECO:0000256" key="5">
    <source>
        <dbReference type="ARBA" id="ARBA00022771"/>
    </source>
</evidence>
<keyword evidence="4" id="KW-0479">Metal-binding</keyword>
<comment type="caution">
    <text evidence="12">The sequence shown here is derived from an EMBL/GenBank/DDBJ whole genome shotgun (WGS) entry which is preliminary data.</text>
</comment>
<name>A0A9Q0M9D7_BLOTA</name>
<dbReference type="SUPFAM" id="SSF57850">
    <property type="entry name" value="RING/U-box"/>
    <property type="match status" value="1"/>
</dbReference>
<evidence type="ECO:0000313" key="13">
    <source>
        <dbReference type="Proteomes" id="UP001142055"/>
    </source>
</evidence>
<dbReference type="InterPro" id="IPR011016">
    <property type="entry name" value="Znf_RING-CH"/>
</dbReference>